<reference evidence="2 3" key="1">
    <citation type="submission" date="2017-02" db="EMBL/GenBank/DDBJ databases">
        <title>Genomes of Trichoderma spp. with biocontrol activity.</title>
        <authorList>
            <person name="Gardiner D."/>
            <person name="Kazan K."/>
            <person name="Vos C."/>
            <person name="Harvey P."/>
        </authorList>
    </citation>
    <scope>NUCLEOTIDE SEQUENCE [LARGE SCALE GENOMIC DNA]</scope>
    <source>
        <strain evidence="2 3">A5MH</strain>
    </source>
</reference>
<protein>
    <recommendedName>
        <fullName evidence="1">AB hydrolase-1 domain-containing protein</fullName>
    </recommendedName>
</protein>
<dbReference type="AlphaFoldDB" id="A0A2K0T4B7"/>
<proteinExistence type="predicted"/>
<name>A0A2K0T4B7_9HYPO</name>
<dbReference type="InterPro" id="IPR000073">
    <property type="entry name" value="AB_hydrolase_1"/>
</dbReference>
<dbReference type="InterPro" id="IPR029058">
    <property type="entry name" value="AB_hydrolase_fold"/>
</dbReference>
<sequence length="298" mass="32748">MTTHQTAKTSYVPYRDGKIAYRRFGAPSGVPLLFFIHFRGTMDKWDPLLINNIAASRPVILVDYAGVGQSTGVVANNFREWADDMLEFLSLIDVKEVDIFGFSLGGFVAELVTLNADPNKLKVRKLILVGTSASAGPGIEKTPNDYVPYAAAADADLASMKVLFFPQNPVGDKAAEEWYARIQERNESTSGEVPSEWLSEGYKDGGAGLKAQVDALEKWSNPETSRGLEGSYDRLEQIDIPVLIANGSNDFMIPTVNSFNIQQKLPNATLLVYPNSGHASHYQYAEKFAKQAVQFLEG</sequence>
<dbReference type="OrthoDB" id="8119704at2759"/>
<evidence type="ECO:0000313" key="2">
    <source>
        <dbReference type="EMBL" id="PNP40372.1"/>
    </source>
</evidence>
<dbReference type="PANTHER" id="PTHR43433">
    <property type="entry name" value="HYDROLASE, ALPHA/BETA FOLD FAMILY PROTEIN"/>
    <property type="match status" value="1"/>
</dbReference>
<gene>
    <name evidence="2" type="ORF">TGAMA5MH_07699</name>
</gene>
<accession>A0A2K0T4B7</accession>
<dbReference type="Proteomes" id="UP000236546">
    <property type="component" value="Unassembled WGS sequence"/>
</dbReference>
<dbReference type="Pfam" id="PF00561">
    <property type="entry name" value="Abhydrolase_1"/>
    <property type="match status" value="1"/>
</dbReference>
<dbReference type="Gene3D" id="3.40.50.1820">
    <property type="entry name" value="alpha/beta hydrolase"/>
    <property type="match status" value="1"/>
</dbReference>
<dbReference type="SUPFAM" id="SSF53474">
    <property type="entry name" value="alpha/beta-Hydrolases"/>
    <property type="match status" value="1"/>
</dbReference>
<evidence type="ECO:0000313" key="3">
    <source>
        <dbReference type="Proteomes" id="UP000236546"/>
    </source>
</evidence>
<evidence type="ECO:0000259" key="1">
    <source>
        <dbReference type="Pfam" id="PF00561"/>
    </source>
</evidence>
<dbReference type="PANTHER" id="PTHR43433:SF5">
    <property type="entry name" value="AB HYDROLASE-1 DOMAIN-CONTAINING PROTEIN"/>
    <property type="match status" value="1"/>
</dbReference>
<organism evidence="2 3">
    <name type="scientific">Trichoderma gamsii</name>
    <dbReference type="NCBI Taxonomy" id="398673"/>
    <lineage>
        <taxon>Eukaryota</taxon>
        <taxon>Fungi</taxon>
        <taxon>Dikarya</taxon>
        <taxon>Ascomycota</taxon>
        <taxon>Pezizomycotina</taxon>
        <taxon>Sordariomycetes</taxon>
        <taxon>Hypocreomycetidae</taxon>
        <taxon>Hypocreales</taxon>
        <taxon>Hypocreaceae</taxon>
        <taxon>Trichoderma</taxon>
    </lineage>
</organism>
<dbReference type="InterPro" id="IPR050471">
    <property type="entry name" value="AB_hydrolase"/>
</dbReference>
<dbReference type="EMBL" id="MTYH01000069">
    <property type="protein sequence ID" value="PNP40372.1"/>
    <property type="molecule type" value="Genomic_DNA"/>
</dbReference>
<comment type="caution">
    <text evidence="2">The sequence shown here is derived from an EMBL/GenBank/DDBJ whole genome shotgun (WGS) entry which is preliminary data.</text>
</comment>
<feature type="domain" description="AB hydrolase-1" evidence="1">
    <location>
        <begin position="38"/>
        <end position="282"/>
    </location>
</feature>